<dbReference type="CDD" id="cd02440">
    <property type="entry name" value="AdoMet_MTases"/>
    <property type="match status" value="1"/>
</dbReference>
<evidence type="ECO:0000313" key="3">
    <source>
        <dbReference type="Proteomes" id="UP000005561"/>
    </source>
</evidence>
<organism evidence="2 3">
    <name type="scientific">Marvinbryantia formatexigens DSM 14469</name>
    <dbReference type="NCBI Taxonomy" id="478749"/>
    <lineage>
        <taxon>Bacteria</taxon>
        <taxon>Bacillati</taxon>
        <taxon>Bacillota</taxon>
        <taxon>Clostridia</taxon>
        <taxon>Lachnospirales</taxon>
        <taxon>Lachnospiraceae</taxon>
        <taxon>Marvinbryantia</taxon>
    </lineage>
</organism>
<feature type="domain" description="Methyltransferase" evidence="1">
    <location>
        <begin position="182"/>
        <end position="319"/>
    </location>
</feature>
<dbReference type="InterPro" id="IPR025714">
    <property type="entry name" value="Methyltranfer_dom"/>
</dbReference>
<evidence type="ECO:0000313" key="2">
    <source>
        <dbReference type="EMBL" id="EET62011.1"/>
    </source>
</evidence>
<dbReference type="PANTHER" id="PTHR13369:SF3">
    <property type="entry name" value="METHYLTRANSFERASE DOMAIN-CONTAINING PROTEIN"/>
    <property type="match status" value="1"/>
</dbReference>
<proteinExistence type="predicted"/>
<dbReference type="eggNOG" id="COG2263">
    <property type="taxonomic scope" value="Bacteria"/>
</dbReference>
<dbReference type="STRING" id="168384.SAMN05660368_00478"/>
<name>C6LC58_9FIRM</name>
<evidence type="ECO:0000259" key="1">
    <source>
        <dbReference type="Pfam" id="PF13679"/>
    </source>
</evidence>
<dbReference type="Pfam" id="PF13679">
    <property type="entry name" value="Methyltransf_32"/>
    <property type="match status" value="1"/>
</dbReference>
<keyword evidence="3" id="KW-1185">Reference proteome</keyword>
<protein>
    <recommendedName>
        <fullName evidence="1">Methyltransferase domain-containing protein</fullName>
    </recommendedName>
</protein>
<dbReference type="Gene3D" id="3.40.50.150">
    <property type="entry name" value="Vaccinia Virus protein VP39"/>
    <property type="match status" value="1"/>
</dbReference>
<gene>
    <name evidence="2" type="ORF">BRYFOR_06205</name>
</gene>
<reference evidence="2" key="1">
    <citation type="submission" date="2009-07" db="EMBL/GenBank/DDBJ databases">
        <authorList>
            <person name="Weinstock G."/>
            <person name="Sodergren E."/>
            <person name="Clifton S."/>
            <person name="Fulton L."/>
            <person name="Fulton B."/>
            <person name="Courtney L."/>
            <person name="Fronick C."/>
            <person name="Harrison M."/>
            <person name="Strong C."/>
            <person name="Farmer C."/>
            <person name="Delahaunty K."/>
            <person name="Markovic C."/>
            <person name="Hall O."/>
            <person name="Minx P."/>
            <person name="Tomlinson C."/>
            <person name="Mitreva M."/>
            <person name="Nelson J."/>
            <person name="Hou S."/>
            <person name="Wollam A."/>
            <person name="Pepin K.H."/>
            <person name="Johnson M."/>
            <person name="Bhonagiri V."/>
            <person name="Nash W.E."/>
            <person name="Warren W."/>
            <person name="Chinwalla A."/>
            <person name="Mardis E.R."/>
            <person name="Wilson R.K."/>
        </authorList>
    </citation>
    <scope>NUCLEOTIDE SEQUENCE [LARGE SCALE GENOMIC DNA]</scope>
    <source>
        <strain evidence="2">DSM 14469</strain>
    </source>
</reference>
<dbReference type="PANTHER" id="PTHR13369">
    <property type="match status" value="1"/>
</dbReference>
<dbReference type="AlphaFoldDB" id="C6LC58"/>
<comment type="caution">
    <text evidence="2">The sequence shown here is derived from an EMBL/GenBank/DDBJ whole genome shotgun (WGS) entry which is preliminary data.</text>
</comment>
<dbReference type="Proteomes" id="UP000005561">
    <property type="component" value="Unassembled WGS sequence"/>
</dbReference>
<sequence>MWYDNTQNLPLAAIKGEKQEILPAKGKSYMERLLEILNKQLNEHLLRITVSRKRHADGADKVKIRPVTVKGKLLFQTAVSDGKKEFHKNYEKDALTAQIETWLLQDYRQLNMETQELSVQALVSKKGKASVKVRRKEQPEEAAAAEHNRKKQYLLEEGRAVPFLVDLGVQTPEGKTVNAHYRKFRQINRFLEFVADILPALDKDRELTIIDFGCGKSYLTFAMYYYLHEQQGLDVRMIGLDLKEDVIAHCNQLAVRYGYEKLRFFTGDIASYEGCTQADMVVTLHACDTATDYALEKAVAWNAKVILSVPCCQHELNRQIHSDLMQPVLKYGLIKERMAALLTDAFRAEILEEQGYQVQILEFIDMEHTPKNILIRAVKKKNGAKQTNRALTACMEAWNAQPLLGSLLKRGEEDEALQQENT</sequence>
<dbReference type="InterPro" id="IPR029063">
    <property type="entry name" value="SAM-dependent_MTases_sf"/>
</dbReference>
<dbReference type="GO" id="GO:0005737">
    <property type="term" value="C:cytoplasm"/>
    <property type="evidence" value="ECO:0007669"/>
    <property type="project" value="TreeGrafter"/>
</dbReference>
<dbReference type="EMBL" id="ACCL02000004">
    <property type="protein sequence ID" value="EET62011.1"/>
    <property type="molecule type" value="Genomic_DNA"/>
</dbReference>
<dbReference type="SUPFAM" id="SSF53335">
    <property type="entry name" value="S-adenosyl-L-methionine-dependent methyltransferases"/>
    <property type="match status" value="1"/>
</dbReference>
<accession>C6LC58</accession>